<protein>
    <submittedName>
        <fullName evidence="1">Uncharacterized protein</fullName>
    </submittedName>
</protein>
<name>A0A7W5C0L9_9GAMM</name>
<dbReference type="EMBL" id="JACHXM010000022">
    <property type="protein sequence ID" value="MBB3142530.1"/>
    <property type="molecule type" value="Genomic_DNA"/>
</dbReference>
<organism evidence="1 2">
    <name type="scientific">Halomonas organivorans</name>
    <dbReference type="NCBI Taxonomy" id="257772"/>
    <lineage>
        <taxon>Bacteria</taxon>
        <taxon>Pseudomonadati</taxon>
        <taxon>Pseudomonadota</taxon>
        <taxon>Gammaproteobacteria</taxon>
        <taxon>Oceanospirillales</taxon>
        <taxon>Halomonadaceae</taxon>
        <taxon>Halomonas</taxon>
    </lineage>
</organism>
<dbReference type="Gene3D" id="3.20.170.20">
    <property type="entry name" value="Protein of unknown function DUF952"/>
    <property type="match status" value="1"/>
</dbReference>
<comment type="caution">
    <text evidence="1">The sequence shown here is derived from an EMBL/GenBank/DDBJ whole genome shotgun (WGS) entry which is preliminary data.</text>
</comment>
<dbReference type="Proteomes" id="UP000525987">
    <property type="component" value="Unassembled WGS sequence"/>
</dbReference>
<proteinExistence type="predicted"/>
<evidence type="ECO:0000313" key="1">
    <source>
        <dbReference type="EMBL" id="MBB3142530.1"/>
    </source>
</evidence>
<accession>A0A7W5C0L9</accession>
<dbReference type="AlphaFoldDB" id="A0A7W5C0L9"/>
<evidence type="ECO:0000313" key="2">
    <source>
        <dbReference type="Proteomes" id="UP000525987"/>
    </source>
</evidence>
<sequence>MPRCGNDHRADGVNLNLAEAVPYTVHKYFVAEERPVVLEVDPQDFAEHIEWRAPLPDEPWERPLARIPGLPVEAVISVRPASAAELAGRR</sequence>
<dbReference type="RefSeq" id="WP_246393000.1">
    <property type="nucleotide sequence ID" value="NZ_JACHXM010000022.1"/>
</dbReference>
<gene>
    <name evidence="1" type="ORF">FHR96_003427</name>
</gene>
<keyword evidence="2" id="KW-1185">Reference proteome</keyword>
<reference evidence="1 2" key="1">
    <citation type="submission" date="2020-08" db="EMBL/GenBank/DDBJ databases">
        <title>Genomic Encyclopedia of Type Strains, Phase III (KMG-III): the genomes of soil and plant-associated and newly described type strains.</title>
        <authorList>
            <person name="Whitman W."/>
        </authorList>
    </citation>
    <scope>NUCLEOTIDE SEQUENCE [LARGE SCALE GENOMIC DNA]</scope>
    <source>
        <strain evidence="1 2">CECT 5995</strain>
    </source>
</reference>